<sequence length="105" mass="10826">MHAPKGPLGESGAAKATFGACASPCRVAVPRAVRGEIGASDSLKVPFGEWAGIRSSCPLSRVRTGVPKGAFLGVNAADGVLWACSVPPRMPRRGLGFMGSLQHRL</sequence>
<comment type="caution">
    <text evidence="1">The sequence shown here is derived from an EMBL/GenBank/DDBJ whole genome shotgun (WGS) entry which is preliminary data.</text>
</comment>
<proteinExistence type="predicted"/>
<accession>A0ABN2SV07</accession>
<name>A0ABN2SV07_9PSEU</name>
<evidence type="ECO:0000313" key="2">
    <source>
        <dbReference type="Proteomes" id="UP001501116"/>
    </source>
</evidence>
<keyword evidence="2" id="KW-1185">Reference proteome</keyword>
<reference evidence="1 2" key="1">
    <citation type="journal article" date="2019" name="Int. J. Syst. Evol. Microbiol.">
        <title>The Global Catalogue of Microorganisms (GCM) 10K type strain sequencing project: providing services to taxonomists for standard genome sequencing and annotation.</title>
        <authorList>
            <consortium name="The Broad Institute Genomics Platform"/>
            <consortium name="The Broad Institute Genome Sequencing Center for Infectious Disease"/>
            <person name="Wu L."/>
            <person name="Ma J."/>
        </authorList>
    </citation>
    <scope>NUCLEOTIDE SEQUENCE [LARGE SCALE GENOMIC DNA]</scope>
    <source>
        <strain evidence="1 2">JCM 14545</strain>
    </source>
</reference>
<evidence type="ECO:0000313" key="1">
    <source>
        <dbReference type="EMBL" id="GAA1993023.1"/>
    </source>
</evidence>
<gene>
    <name evidence="1" type="ORF">GCM10009754_85170</name>
</gene>
<dbReference type="Proteomes" id="UP001501116">
    <property type="component" value="Unassembled WGS sequence"/>
</dbReference>
<organism evidence="1 2">
    <name type="scientific">Amycolatopsis minnesotensis</name>
    <dbReference type="NCBI Taxonomy" id="337894"/>
    <lineage>
        <taxon>Bacteria</taxon>
        <taxon>Bacillati</taxon>
        <taxon>Actinomycetota</taxon>
        <taxon>Actinomycetes</taxon>
        <taxon>Pseudonocardiales</taxon>
        <taxon>Pseudonocardiaceae</taxon>
        <taxon>Amycolatopsis</taxon>
    </lineage>
</organism>
<protein>
    <submittedName>
        <fullName evidence="1">Uncharacterized protein</fullName>
    </submittedName>
</protein>
<dbReference type="EMBL" id="BAAANN010000069">
    <property type="protein sequence ID" value="GAA1993023.1"/>
    <property type="molecule type" value="Genomic_DNA"/>
</dbReference>